<evidence type="ECO:0000313" key="2">
    <source>
        <dbReference type="Proteomes" id="UP000828048"/>
    </source>
</evidence>
<proteinExistence type="predicted"/>
<gene>
    <name evidence="1" type="ORF">Vadar_013982</name>
</gene>
<name>A0ACB7XRI6_9ERIC</name>
<sequence length="624" mass="71575">MAVLEVEEESSIFTIDDAYEFSAPRFFDFIKEESENDKGSAEIWFDSSLSYPPSPFIPKITTCEEAKEVACTQETGSTEVEPPYKTSVTEEECTPKFTHLLQTYPKNHQPDKKITSTVRKPSSLKYQNQPQLPYAKSTKPTTVTRETNLKNTVATPNFALENQPIKRQKLEEGRSRQILCIKTQNLHHKTRHGGNGGSSNSNLCSSTAKTHKEDRKVYVREPPAPFVSMAEMIQKFQTNTRDMSLPCMSSSLTHIGAASVTRRKPKLTLTRPREPEFETSQRARSVRIKSSTTLDEETTDKIPKFKARPLNKKILEAPTLLVPPRSTPQPEFQEIHSEKMERANQNAETSSVAPTESAPRGHLSKPHLTAPKSPILQTYLRAGRPRIKSSEEMEREELDKFPKFKAKPLNRKILESKGDVGIFWHTKREVTVPKEFRFATDDRIPPPVTVSDLFAKLTMNSEPHQYKQIGSEKERKFATEAREKQLEEERARVRKAKPYAYTAKYSLIPPKPNLEHFRSESLARHDKEMQGEREERMGIEKEKAQMRVFKAQPILKECRFPVPENEREPLTEVQESNLRADQRPVDRAEFDKNVFQGGHQTRVSTIVSEQRIERQTRASRMILS</sequence>
<evidence type="ECO:0000313" key="1">
    <source>
        <dbReference type="EMBL" id="KAH7843215.1"/>
    </source>
</evidence>
<dbReference type="Proteomes" id="UP000828048">
    <property type="component" value="Chromosome 1"/>
</dbReference>
<organism evidence="1 2">
    <name type="scientific">Vaccinium darrowii</name>
    <dbReference type="NCBI Taxonomy" id="229202"/>
    <lineage>
        <taxon>Eukaryota</taxon>
        <taxon>Viridiplantae</taxon>
        <taxon>Streptophyta</taxon>
        <taxon>Embryophyta</taxon>
        <taxon>Tracheophyta</taxon>
        <taxon>Spermatophyta</taxon>
        <taxon>Magnoliopsida</taxon>
        <taxon>eudicotyledons</taxon>
        <taxon>Gunneridae</taxon>
        <taxon>Pentapetalae</taxon>
        <taxon>asterids</taxon>
        <taxon>Ericales</taxon>
        <taxon>Ericaceae</taxon>
        <taxon>Vaccinioideae</taxon>
        <taxon>Vaccinieae</taxon>
        <taxon>Vaccinium</taxon>
    </lineage>
</organism>
<keyword evidence="2" id="KW-1185">Reference proteome</keyword>
<reference evidence="1 2" key="1">
    <citation type="journal article" date="2021" name="Hortic Res">
        <title>High-quality reference genome and annotation aids understanding of berry development for evergreen blueberry (Vaccinium darrowii).</title>
        <authorList>
            <person name="Yu J."/>
            <person name="Hulse-Kemp A.M."/>
            <person name="Babiker E."/>
            <person name="Staton M."/>
        </authorList>
    </citation>
    <scope>NUCLEOTIDE SEQUENCE [LARGE SCALE GENOMIC DNA]</scope>
    <source>
        <strain evidence="2">cv. NJ 8807/NJ 8810</strain>
        <tissue evidence="1">Young leaf</tissue>
    </source>
</reference>
<comment type="caution">
    <text evidence="1">The sequence shown here is derived from an EMBL/GenBank/DDBJ whole genome shotgun (WGS) entry which is preliminary data.</text>
</comment>
<dbReference type="EMBL" id="CM037151">
    <property type="protein sequence ID" value="KAH7843215.1"/>
    <property type="molecule type" value="Genomic_DNA"/>
</dbReference>
<accession>A0ACB7XRI6</accession>
<protein>
    <submittedName>
        <fullName evidence="1">Uncharacterized protein</fullName>
    </submittedName>
</protein>